<organism evidence="1">
    <name type="scientific">marine sediment metagenome</name>
    <dbReference type="NCBI Taxonomy" id="412755"/>
    <lineage>
        <taxon>unclassified sequences</taxon>
        <taxon>metagenomes</taxon>
        <taxon>ecological metagenomes</taxon>
    </lineage>
</organism>
<name>X1P5E6_9ZZZZ</name>
<proteinExistence type="predicted"/>
<dbReference type="EMBL" id="BARV01016367">
    <property type="protein sequence ID" value="GAI26144.1"/>
    <property type="molecule type" value="Genomic_DNA"/>
</dbReference>
<reference evidence="1" key="1">
    <citation type="journal article" date="2014" name="Front. Microbiol.">
        <title>High frequency of phylogenetically diverse reductive dehalogenase-homologous genes in deep subseafloor sedimentary metagenomes.</title>
        <authorList>
            <person name="Kawai M."/>
            <person name="Futagami T."/>
            <person name="Toyoda A."/>
            <person name="Takaki Y."/>
            <person name="Nishi S."/>
            <person name="Hori S."/>
            <person name="Arai W."/>
            <person name="Tsubouchi T."/>
            <person name="Morono Y."/>
            <person name="Uchiyama I."/>
            <person name="Ito T."/>
            <person name="Fujiyama A."/>
            <person name="Inagaki F."/>
            <person name="Takami H."/>
        </authorList>
    </citation>
    <scope>NUCLEOTIDE SEQUENCE</scope>
    <source>
        <strain evidence="1">Expedition CK06-06</strain>
    </source>
</reference>
<dbReference type="AlphaFoldDB" id="X1P5E6"/>
<protein>
    <submittedName>
        <fullName evidence="1">Uncharacterized protein</fullName>
    </submittedName>
</protein>
<evidence type="ECO:0000313" key="1">
    <source>
        <dbReference type="EMBL" id="GAI26144.1"/>
    </source>
</evidence>
<sequence>MVEEIKLVKVEYYRQVKPPTLDQFLYRRAVHEAMAKIKGKVGVTVNPETGIPIPESALAAREALKGLTAEKILAEHPEWKEDYEREIQHRGK</sequence>
<gene>
    <name evidence="1" type="ORF">S06H3_28100</name>
</gene>
<comment type="caution">
    <text evidence="1">The sequence shown here is derived from an EMBL/GenBank/DDBJ whole genome shotgun (WGS) entry which is preliminary data.</text>
</comment>
<accession>X1P5E6</accession>